<dbReference type="Proteomes" id="UP000553209">
    <property type="component" value="Unassembled WGS sequence"/>
</dbReference>
<dbReference type="InterPro" id="IPR050638">
    <property type="entry name" value="AA-Vitamin_Transporters"/>
</dbReference>
<feature type="transmembrane region" description="Helical" evidence="6">
    <location>
        <begin position="232"/>
        <end position="255"/>
    </location>
</feature>
<feature type="transmembrane region" description="Helical" evidence="6">
    <location>
        <begin position="58"/>
        <end position="80"/>
    </location>
</feature>
<comment type="subcellular location">
    <subcellularLocation>
        <location evidence="1">Membrane</location>
        <topology evidence="1">Multi-pass membrane protein</topology>
    </subcellularLocation>
</comment>
<dbReference type="InterPro" id="IPR037185">
    <property type="entry name" value="EmrE-like"/>
</dbReference>
<keyword evidence="4 6" id="KW-1133">Transmembrane helix</keyword>
<protein>
    <submittedName>
        <fullName evidence="8">EamA family transporter</fullName>
    </submittedName>
</protein>
<dbReference type="AlphaFoldDB" id="A0A7X6MJP3"/>
<dbReference type="SUPFAM" id="SSF103481">
    <property type="entry name" value="Multidrug resistance efflux transporter EmrE"/>
    <property type="match status" value="2"/>
</dbReference>
<organism evidence="8 9">
    <name type="scientific">Nocardiopsis alborubida</name>
    <dbReference type="NCBI Taxonomy" id="146802"/>
    <lineage>
        <taxon>Bacteria</taxon>
        <taxon>Bacillati</taxon>
        <taxon>Actinomycetota</taxon>
        <taxon>Actinomycetes</taxon>
        <taxon>Streptosporangiales</taxon>
        <taxon>Nocardiopsidaceae</taxon>
        <taxon>Nocardiopsis</taxon>
    </lineage>
</organism>
<feature type="transmembrane region" description="Helical" evidence="6">
    <location>
        <begin position="33"/>
        <end position="51"/>
    </location>
</feature>
<comment type="similarity">
    <text evidence="2">Belongs to the EamA transporter family.</text>
</comment>
<evidence type="ECO:0000313" key="9">
    <source>
        <dbReference type="Proteomes" id="UP000553209"/>
    </source>
</evidence>
<gene>
    <name evidence="8" type="ORF">HGB44_23955</name>
</gene>
<evidence type="ECO:0000256" key="1">
    <source>
        <dbReference type="ARBA" id="ARBA00004141"/>
    </source>
</evidence>
<dbReference type="Pfam" id="PF00892">
    <property type="entry name" value="EamA"/>
    <property type="match status" value="1"/>
</dbReference>
<keyword evidence="5 6" id="KW-0472">Membrane</keyword>
<feature type="transmembrane region" description="Helical" evidence="6">
    <location>
        <begin position="117"/>
        <end position="135"/>
    </location>
</feature>
<dbReference type="EMBL" id="JAAXPG010000026">
    <property type="protein sequence ID" value="NKZ00696.1"/>
    <property type="molecule type" value="Genomic_DNA"/>
</dbReference>
<dbReference type="InterPro" id="IPR000620">
    <property type="entry name" value="EamA_dom"/>
</dbReference>
<keyword evidence="9" id="KW-1185">Reference proteome</keyword>
<comment type="caution">
    <text evidence="8">The sequence shown here is derived from an EMBL/GenBank/DDBJ whole genome shotgun (WGS) entry which is preliminary data.</text>
</comment>
<accession>A0A7X6MJP3</accession>
<dbReference type="Gene3D" id="1.10.3730.20">
    <property type="match status" value="1"/>
</dbReference>
<evidence type="ECO:0000256" key="6">
    <source>
        <dbReference type="SAM" id="Phobius"/>
    </source>
</evidence>
<reference evidence="8 9" key="1">
    <citation type="submission" date="2020-04" db="EMBL/GenBank/DDBJ databases">
        <title>MicrobeNet Type strains.</title>
        <authorList>
            <person name="Nicholson A.C."/>
        </authorList>
    </citation>
    <scope>NUCLEOTIDE SEQUENCE [LARGE SCALE GENOMIC DNA]</scope>
    <source>
        <strain evidence="8 9">ATCC 23612</strain>
    </source>
</reference>
<dbReference type="PANTHER" id="PTHR32322">
    <property type="entry name" value="INNER MEMBRANE TRANSPORTER"/>
    <property type="match status" value="1"/>
</dbReference>
<evidence type="ECO:0000256" key="3">
    <source>
        <dbReference type="ARBA" id="ARBA00022692"/>
    </source>
</evidence>
<feature type="transmembrane region" description="Helical" evidence="6">
    <location>
        <begin position="262"/>
        <end position="278"/>
    </location>
</feature>
<name>A0A7X6MJP3_9ACTN</name>
<keyword evidence="3 6" id="KW-0812">Transmembrane</keyword>
<evidence type="ECO:0000256" key="2">
    <source>
        <dbReference type="ARBA" id="ARBA00007362"/>
    </source>
</evidence>
<dbReference type="PANTHER" id="PTHR32322:SF2">
    <property type="entry name" value="EAMA DOMAIN-CONTAINING PROTEIN"/>
    <property type="match status" value="1"/>
</dbReference>
<dbReference type="RefSeq" id="WP_061081520.1">
    <property type="nucleotide sequence ID" value="NZ_JAAXPG010000026.1"/>
</dbReference>
<feature type="transmembrane region" description="Helical" evidence="6">
    <location>
        <begin position="173"/>
        <end position="194"/>
    </location>
</feature>
<feature type="transmembrane region" description="Helical" evidence="6">
    <location>
        <begin position="142"/>
        <end position="161"/>
    </location>
</feature>
<dbReference type="GO" id="GO:0016020">
    <property type="term" value="C:membrane"/>
    <property type="evidence" value="ECO:0007669"/>
    <property type="project" value="UniProtKB-SubCell"/>
</dbReference>
<evidence type="ECO:0000259" key="7">
    <source>
        <dbReference type="Pfam" id="PF00892"/>
    </source>
</evidence>
<proteinExistence type="inferred from homology"/>
<feature type="transmembrane region" description="Helical" evidence="6">
    <location>
        <begin position="206"/>
        <end position="226"/>
    </location>
</feature>
<evidence type="ECO:0000256" key="5">
    <source>
        <dbReference type="ARBA" id="ARBA00023136"/>
    </source>
</evidence>
<sequence length="279" mass="29222">MTPWVVAVVLLAALLHAGWNAIAHSITDRLLGFALIGLGGMLAALPLLPVVGLPPREVWPVLLASLVTHLLYMSLLMLSYRTGEFGQVYPMARGTAPWVVALTGIILLGESMPPSDLAGVLVVSAGLTTLVFAGGRPGRAQFPALLAAFATGVSIAVYTVVDAYGVRLTQNPLGYITWLMILQGPVFFVVAVFTRRGALPRQLKPVWKFGVLGGVVSAVAYGLVLWAQLTGAVAGIAALRETSIVFAALLGALLFGERFGPVRVAASAIVVTGVLLLTF</sequence>
<feature type="domain" description="EamA" evidence="7">
    <location>
        <begin position="144"/>
        <end position="278"/>
    </location>
</feature>
<evidence type="ECO:0000256" key="4">
    <source>
        <dbReference type="ARBA" id="ARBA00022989"/>
    </source>
</evidence>
<evidence type="ECO:0000313" key="8">
    <source>
        <dbReference type="EMBL" id="NKZ00696.1"/>
    </source>
</evidence>